<keyword evidence="3" id="KW-1185">Reference proteome</keyword>
<protein>
    <submittedName>
        <fullName evidence="2">Metallopeptidase</fullName>
    </submittedName>
</protein>
<sequence length="225" mass="26415">MLYQLIFMLYMGQSNSAKETIKKIFDRKLPSAAVDYAMELWIASPFNFQLSRNRQSKLGDFRYRRDAAFQTITINNNLNPFQFLITYIHEVAHHKAYLHYGLSIKPHGKEWKMIFQKLMFPMLNSSVFPQDILVPLRHHMKNPKASSGADFWLIKELRKYDKDKSQQEPSVYLNDLGLGNDFDFQGRRFKKISSRRTRVLCQEVHTGREYLISGHAEILPVLAKP</sequence>
<reference evidence="2" key="1">
    <citation type="journal article" date="2014" name="Int. J. Syst. Evol. Microbiol.">
        <title>Complete genome sequence of Corynebacterium casei LMG S-19264T (=DSM 44701T), isolated from a smear-ripened cheese.</title>
        <authorList>
            <consortium name="US DOE Joint Genome Institute (JGI-PGF)"/>
            <person name="Walter F."/>
            <person name="Albersmeier A."/>
            <person name="Kalinowski J."/>
            <person name="Ruckert C."/>
        </authorList>
    </citation>
    <scope>NUCLEOTIDE SEQUENCE</scope>
    <source>
        <strain evidence="2">KCTC 12368</strain>
    </source>
</reference>
<dbReference type="EMBL" id="BMWX01000002">
    <property type="protein sequence ID" value="GGZ22022.1"/>
    <property type="molecule type" value="Genomic_DNA"/>
</dbReference>
<organism evidence="2 3">
    <name type="scientific">Echinicola pacifica</name>
    <dbReference type="NCBI Taxonomy" id="346377"/>
    <lineage>
        <taxon>Bacteria</taxon>
        <taxon>Pseudomonadati</taxon>
        <taxon>Bacteroidota</taxon>
        <taxon>Cytophagia</taxon>
        <taxon>Cytophagales</taxon>
        <taxon>Cyclobacteriaceae</taxon>
        <taxon>Echinicola</taxon>
    </lineage>
</organism>
<reference evidence="2" key="2">
    <citation type="submission" date="2020-09" db="EMBL/GenBank/DDBJ databases">
        <authorList>
            <person name="Sun Q."/>
            <person name="Kim S."/>
        </authorList>
    </citation>
    <scope>NUCLEOTIDE SEQUENCE</scope>
    <source>
        <strain evidence="2">KCTC 12368</strain>
    </source>
</reference>
<dbReference type="InterPro" id="IPR006640">
    <property type="entry name" value="SprT-like_domain"/>
</dbReference>
<accession>A0A918PU29</accession>
<evidence type="ECO:0000313" key="3">
    <source>
        <dbReference type="Proteomes" id="UP000619457"/>
    </source>
</evidence>
<dbReference type="Proteomes" id="UP000619457">
    <property type="component" value="Unassembled WGS sequence"/>
</dbReference>
<name>A0A918PU29_9BACT</name>
<evidence type="ECO:0000313" key="2">
    <source>
        <dbReference type="EMBL" id="GGZ22022.1"/>
    </source>
</evidence>
<comment type="caution">
    <text evidence="2">The sequence shown here is derived from an EMBL/GenBank/DDBJ whole genome shotgun (WGS) entry which is preliminary data.</text>
</comment>
<gene>
    <name evidence="2" type="ORF">GCM10007049_13500</name>
</gene>
<feature type="domain" description="SprT-like" evidence="1">
    <location>
        <begin position="47"/>
        <end position="119"/>
    </location>
</feature>
<evidence type="ECO:0000259" key="1">
    <source>
        <dbReference type="Pfam" id="PF10263"/>
    </source>
</evidence>
<dbReference type="AlphaFoldDB" id="A0A918PU29"/>
<proteinExistence type="predicted"/>
<dbReference type="GO" id="GO:0006950">
    <property type="term" value="P:response to stress"/>
    <property type="evidence" value="ECO:0007669"/>
    <property type="project" value="UniProtKB-ARBA"/>
</dbReference>
<dbReference type="RefSeq" id="WP_018472097.1">
    <property type="nucleotide sequence ID" value="NZ_BMWX01000002.1"/>
</dbReference>
<dbReference type="Pfam" id="PF10263">
    <property type="entry name" value="SprT-like"/>
    <property type="match status" value="1"/>
</dbReference>